<dbReference type="Proteomes" id="UP001437256">
    <property type="component" value="Unassembled WGS sequence"/>
</dbReference>
<gene>
    <name evidence="1" type="ORF">AAF712_012578</name>
</gene>
<organism evidence="1 2">
    <name type="scientific">Marasmius tenuissimus</name>
    <dbReference type="NCBI Taxonomy" id="585030"/>
    <lineage>
        <taxon>Eukaryota</taxon>
        <taxon>Fungi</taxon>
        <taxon>Dikarya</taxon>
        <taxon>Basidiomycota</taxon>
        <taxon>Agaricomycotina</taxon>
        <taxon>Agaricomycetes</taxon>
        <taxon>Agaricomycetidae</taxon>
        <taxon>Agaricales</taxon>
        <taxon>Marasmiineae</taxon>
        <taxon>Marasmiaceae</taxon>
        <taxon>Marasmius</taxon>
    </lineage>
</organism>
<evidence type="ECO:0000313" key="2">
    <source>
        <dbReference type="Proteomes" id="UP001437256"/>
    </source>
</evidence>
<proteinExistence type="predicted"/>
<accession>A0ABR2ZHE1</accession>
<dbReference type="PROSITE" id="PS51257">
    <property type="entry name" value="PROKAR_LIPOPROTEIN"/>
    <property type="match status" value="1"/>
</dbReference>
<reference evidence="1 2" key="1">
    <citation type="submission" date="2024-05" db="EMBL/GenBank/DDBJ databases">
        <title>A draft genome resource for the thread blight pathogen Marasmius tenuissimus strain MS-2.</title>
        <authorList>
            <person name="Yulfo-Soto G.E."/>
            <person name="Baruah I.K."/>
            <person name="Amoako-Attah I."/>
            <person name="Bukari Y."/>
            <person name="Meinhardt L.W."/>
            <person name="Bailey B.A."/>
            <person name="Cohen S.P."/>
        </authorList>
    </citation>
    <scope>NUCLEOTIDE SEQUENCE [LARGE SCALE GENOMIC DNA]</scope>
    <source>
        <strain evidence="1 2">MS-2</strain>
    </source>
</reference>
<protein>
    <submittedName>
        <fullName evidence="1">Uncharacterized protein</fullName>
    </submittedName>
</protein>
<evidence type="ECO:0000313" key="1">
    <source>
        <dbReference type="EMBL" id="KAL0060635.1"/>
    </source>
</evidence>
<comment type="caution">
    <text evidence="1">The sequence shown here is derived from an EMBL/GenBank/DDBJ whole genome shotgun (WGS) entry which is preliminary data.</text>
</comment>
<name>A0ABR2ZHE1_9AGAR</name>
<sequence>MDVSPIRLESVRRLQVSILSTTSSTSCRKHVCHALTLPHLEDLEVVHSVDMFTGLDCLFDLIDRSECHATIKTLSISGIEMIELTVLRLLRTLPEVRRLSLNAEFLFPHLFCALATDRELLPKLSFLSVTTPLYHEDTVRALMDMMQSRRPVISGARVERLHTLHTESFDGRAAAEKPSSSQLGMTPLRIHIAEMESGFSRRPPSTDSSFHKLLSKLVRMKPEWESKIAGPRSRANMVENGYLLNYMLTVIQKRPADFQRCPQMPIPDSAALRARLTEKVRRFTLLKAISVAVAFSSPDGIR</sequence>
<dbReference type="EMBL" id="JBBXMP010000167">
    <property type="protein sequence ID" value="KAL0060635.1"/>
    <property type="molecule type" value="Genomic_DNA"/>
</dbReference>
<keyword evidence="2" id="KW-1185">Reference proteome</keyword>